<feature type="domain" description="VOC" evidence="9">
    <location>
        <begin position="12"/>
        <end position="128"/>
    </location>
</feature>
<evidence type="ECO:0000256" key="4">
    <source>
        <dbReference type="ARBA" id="ARBA00022797"/>
    </source>
</evidence>
<evidence type="ECO:0000313" key="11">
    <source>
        <dbReference type="Proteomes" id="UP000219636"/>
    </source>
</evidence>
<dbReference type="PROSITE" id="PS51819">
    <property type="entry name" value="VOC"/>
    <property type="match status" value="2"/>
</dbReference>
<dbReference type="PANTHER" id="PTHR43279">
    <property type="entry name" value="CATECHOL-2,3-DIOXYGENASE"/>
    <property type="match status" value="1"/>
</dbReference>
<evidence type="ECO:0000256" key="8">
    <source>
        <dbReference type="RuleBase" id="RU000683"/>
    </source>
</evidence>
<organism evidence="10 11">
    <name type="scientific">Ureibacillus xyleni</name>
    <dbReference type="NCBI Taxonomy" id="614648"/>
    <lineage>
        <taxon>Bacteria</taxon>
        <taxon>Bacillati</taxon>
        <taxon>Bacillota</taxon>
        <taxon>Bacilli</taxon>
        <taxon>Bacillales</taxon>
        <taxon>Caryophanaceae</taxon>
        <taxon>Ureibacillus</taxon>
    </lineage>
</organism>
<dbReference type="InterPro" id="IPR018146">
    <property type="entry name" value="Glyoxalase_1_CS"/>
</dbReference>
<comment type="cofactor">
    <cofactor evidence="1 8">
        <name>Fe(2+)</name>
        <dbReference type="ChEBI" id="CHEBI:29033"/>
    </cofactor>
</comment>
<reference evidence="11" key="1">
    <citation type="submission" date="2017-08" db="EMBL/GenBank/DDBJ databases">
        <authorList>
            <person name="Varghese N."/>
            <person name="Submissions S."/>
        </authorList>
    </citation>
    <scope>NUCLEOTIDE SEQUENCE [LARGE SCALE GENOMIC DNA]</scope>
    <source>
        <strain evidence="11">JC22</strain>
    </source>
</reference>
<comment type="similarity">
    <text evidence="2 8">Belongs to the extradiol ring-cleavage dioxygenase family.</text>
</comment>
<dbReference type="InterPro" id="IPR000486">
    <property type="entry name" value="Xdiol_ring_cleave_dOase_1/2"/>
</dbReference>
<evidence type="ECO:0000256" key="6">
    <source>
        <dbReference type="ARBA" id="ARBA00023002"/>
    </source>
</evidence>
<dbReference type="Gene3D" id="3.10.180.10">
    <property type="entry name" value="2,3-Dihydroxybiphenyl 1,2-Dioxygenase, domain 1"/>
    <property type="match status" value="2"/>
</dbReference>
<name>A0A285T668_9BACL</name>
<keyword evidence="4 8" id="KW-0058">Aromatic hydrocarbons catabolism</keyword>
<dbReference type="Proteomes" id="UP000219636">
    <property type="component" value="Unassembled WGS sequence"/>
</dbReference>
<keyword evidence="11" id="KW-1185">Reference proteome</keyword>
<evidence type="ECO:0000256" key="5">
    <source>
        <dbReference type="ARBA" id="ARBA00022964"/>
    </source>
</evidence>
<evidence type="ECO:0000256" key="7">
    <source>
        <dbReference type="ARBA" id="ARBA00023004"/>
    </source>
</evidence>
<keyword evidence="5 8" id="KW-0223">Dioxygenase</keyword>
<dbReference type="GO" id="GO:0051213">
    <property type="term" value="F:dioxygenase activity"/>
    <property type="evidence" value="ECO:0007669"/>
    <property type="project" value="UniProtKB-KW"/>
</dbReference>
<dbReference type="PROSITE" id="PS00934">
    <property type="entry name" value="GLYOXALASE_I_1"/>
    <property type="match status" value="1"/>
</dbReference>
<evidence type="ECO:0000259" key="9">
    <source>
        <dbReference type="PROSITE" id="PS51819"/>
    </source>
</evidence>
<dbReference type="EMBL" id="OBMQ01000009">
    <property type="protein sequence ID" value="SOC16690.1"/>
    <property type="molecule type" value="Genomic_DNA"/>
</dbReference>
<proteinExistence type="inferred from homology"/>
<evidence type="ECO:0000256" key="2">
    <source>
        <dbReference type="ARBA" id="ARBA00008784"/>
    </source>
</evidence>
<dbReference type="AlphaFoldDB" id="A0A285T668"/>
<dbReference type="SUPFAM" id="SSF54593">
    <property type="entry name" value="Glyoxalase/Bleomycin resistance protein/Dihydroxybiphenyl dioxygenase"/>
    <property type="match status" value="2"/>
</dbReference>
<dbReference type="CDD" id="cd07255">
    <property type="entry name" value="VOC_BsCatE_like_N"/>
    <property type="match status" value="1"/>
</dbReference>
<dbReference type="RefSeq" id="WP_097074149.1">
    <property type="nucleotide sequence ID" value="NZ_OBMQ01000009.1"/>
</dbReference>
<dbReference type="InterPro" id="IPR029068">
    <property type="entry name" value="Glyas_Bleomycin-R_OHBP_Dase"/>
</dbReference>
<keyword evidence="7 8" id="KW-0408">Iron</keyword>
<gene>
    <name evidence="10" type="ORF">SAMN05880501_10973</name>
</gene>
<feature type="domain" description="VOC" evidence="9">
    <location>
        <begin position="170"/>
        <end position="293"/>
    </location>
</feature>
<sequence>MPTHFHKKPNMYVSHVQMKVSNLERSIEYYKDIIGFDVLEKNEKTAVLTFDGATSILSLEQVENAQPLAGGQTGLYHFAILLPTRKDLGNFIQHIAQKNVRIGAGDHHVSEALYLYDPDGNGIEVYIDRPESEWIWYGDSTVHMVTEQLNIQSIMADGDGKWNGLPEGTVMGHIHLSVSDLAATEKFYTEALGFEVVSRFGKQALFISTGKYHHHIGLNTWNSEGGVKAPENSVGLKSFTLVLDNAEQAEQIKKNLTAVGATVEHFESAPKFGGSQAFSTEDPSGIRIIFTLEGE</sequence>
<keyword evidence="3" id="KW-0479">Metal-binding</keyword>
<dbReference type="Pfam" id="PF00903">
    <property type="entry name" value="Glyoxalase"/>
    <property type="match status" value="2"/>
</dbReference>
<dbReference type="PANTHER" id="PTHR43279:SF1">
    <property type="entry name" value="CATECHOL-2,3-DIOXYGENASE"/>
    <property type="match status" value="1"/>
</dbReference>
<dbReference type="PROSITE" id="PS00082">
    <property type="entry name" value="EXTRADIOL_DIOXYGENAS"/>
    <property type="match status" value="1"/>
</dbReference>
<evidence type="ECO:0000256" key="1">
    <source>
        <dbReference type="ARBA" id="ARBA00001954"/>
    </source>
</evidence>
<dbReference type="InterPro" id="IPR004360">
    <property type="entry name" value="Glyas_Fos-R_dOase_dom"/>
</dbReference>
<accession>A0A285T668</accession>
<protein>
    <submittedName>
        <fullName evidence="10">Catechol 2,3-dioxygenase</fullName>
    </submittedName>
</protein>
<dbReference type="GO" id="GO:0008198">
    <property type="term" value="F:ferrous iron binding"/>
    <property type="evidence" value="ECO:0007669"/>
    <property type="project" value="InterPro"/>
</dbReference>
<dbReference type="InterPro" id="IPR037523">
    <property type="entry name" value="VOC_core"/>
</dbReference>
<dbReference type="GO" id="GO:0004462">
    <property type="term" value="F:lactoylglutathione lyase activity"/>
    <property type="evidence" value="ECO:0007669"/>
    <property type="project" value="InterPro"/>
</dbReference>
<evidence type="ECO:0000256" key="3">
    <source>
        <dbReference type="ARBA" id="ARBA00022723"/>
    </source>
</evidence>
<dbReference type="CDD" id="cd16359">
    <property type="entry name" value="VOC_BsCatE_like_C"/>
    <property type="match status" value="1"/>
</dbReference>
<evidence type="ECO:0000313" key="10">
    <source>
        <dbReference type="EMBL" id="SOC16690.1"/>
    </source>
</evidence>
<dbReference type="OrthoDB" id="9792626at2"/>
<keyword evidence="6 8" id="KW-0560">Oxidoreductase</keyword>